<dbReference type="InterPro" id="IPR039299">
    <property type="entry name" value="SEOA"/>
</dbReference>
<dbReference type="InterPro" id="IPR027942">
    <property type="entry name" value="SEO_N"/>
</dbReference>
<evidence type="ECO:0008006" key="5">
    <source>
        <dbReference type="Google" id="ProtNLM"/>
    </source>
</evidence>
<feature type="domain" description="Sieve element occlusion N-terminal" evidence="1">
    <location>
        <begin position="25"/>
        <end position="276"/>
    </location>
</feature>
<organism evidence="3 4">
    <name type="scientific">Gossypium raimondii</name>
    <name type="common">Peruvian cotton</name>
    <name type="synonym">Gossypium klotzschianum subsp. raimondii</name>
    <dbReference type="NCBI Taxonomy" id="29730"/>
    <lineage>
        <taxon>Eukaryota</taxon>
        <taxon>Viridiplantae</taxon>
        <taxon>Streptophyta</taxon>
        <taxon>Embryophyta</taxon>
        <taxon>Tracheophyta</taxon>
        <taxon>Spermatophyta</taxon>
        <taxon>Magnoliopsida</taxon>
        <taxon>eudicotyledons</taxon>
        <taxon>Gunneridae</taxon>
        <taxon>Pentapetalae</taxon>
        <taxon>rosids</taxon>
        <taxon>malvids</taxon>
        <taxon>Malvales</taxon>
        <taxon>Malvaceae</taxon>
        <taxon>Malvoideae</taxon>
        <taxon>Gossypium</taxon>
    </lineage>
</organism>
<accession>A0A0D2RAZ9</accession>
<feature type="domain" description="Sieve element occlusion C-terminal" evidence="2">
    <location>
        <begin position="432"/>
        <end position="664"/>
    </location>
</feature>
<dbReference type="Gramene" id="KJB26821">
    <property type="protein sequence ID" value="KJB26821"/>
    <property type="gene ID" value="B456_004G261600"/>
</dbReference>
<proteinExistence type="predicted"/>
<protein>
    <recommendedName>
        <fullName evidence="5">Sieve element occlusion N-terminal domain-containing protein</fullName>
    </recommendedName>
</protein>
<evidence type="ECO:0000313" key="3">
    <source>
        <dbReference type="EMBL" id="KJB26821.1"/>
    </source>
</evidence>
<dbReference type="PANTHER" id="PTHR33232:SF15">
    <property type="entry name" value="PROTEIN SIEVE ELEMENT OCCLUSION B-LIKE"/>
    <property type="match status" value="1"/>
</dbReference>
<dbReference type="KEGG" id="gra:105792711"/>
<gene>
    <name evidence="3" type="ORF">B456_004G261600</name>
</gene>
<dbReference type="Pfam" id="PF14576">
    <property type="entry name" value="SEO_N"/>
    <property type="match status" value="1"/>
</dbReference>
<evidence type="ECO:0000259" key="2">
    <source>
        <dbReference type="Pfam" id="PF14577"/>
    </source>
</evidence>
<dbReference type="GO" id="GO:0010088">
    <property type="term" value="P:phloem development"/>
    <property type="evidence" value="ECO:0007669"/>
    <property type="project" value="InterPro"/>
</dbReference>
<name>A0A0D2RAZ9_GOSRA</name>
<dbReference type="Proteomes" id="UP000032304">
    <property type="component" value="Chromosome 4"/>
</dbReference>
<dbReference type="InterPro" id="IPR027944">
    <property type="entry name" value="SEO_C"/>
</dbReference>
<dbReference type="Pfam" id="PF14577">
    <property type="entry name" value="SEO_C"/>
    <property type="match status" value="1"/>
</dbReference>
<keyword evidence="4" id="KW-1185">Reference proteome</keyword>
<sequence>MAATAASSLSYGIGGTQILWVPQGLLEQIVSTHSSYQTHHVDLQHLVNLISCIFQNATVSSSKGVEQYAQLTDMINKLETVDGMRQALENIRNLSCEMSCCVSTMASSVDETTMQMLRRLKDYSWNAKVVLAMAAFACSVAESSMLVKHRNTDPIAMYVETLKGHRYTTTDFTVLEHIGLFKAMIDVANTNLAFLAPSISRIPKEVHSIKDAIACFPTAAYKILRIVLQITSILSKKKDHFESTIQELNVLANEVSHINNILQEKLTLCLRDAEKYTYEDITIRITKISISEFIDKIMQYVRTQGFENLRNKHLLFLISDLDISIDEIKALNWLYQRNDQMYEIVWLPIIDLSMSYDVKRFWELKQLMKWSVAVEPTRVEADVVEFVKKEWHFIRQAIAVSMTSAGEVVCQNALPMLWTWGNTAFPFSDKTEEILWNSIDERHGWKLELVLDDFIVPELRSWIENRTTFVCLFGGGDISWIQEFTEKVKYAAYAAGVTLKLVYVGKNKAKLGLSKTDLSRDINVIESEFRWRFWTKLESILHAKIRRGKTTTAYKTDVVIHEALKVVGHGGKGESWAVFSMGPDPMVTTDGETGLTIMSNYLNWRQDTTGLRFLEGVKHYKEVISRDVHGCLKVHLPVLGRVPGIMVCPDCSKVMDMFYTYRCCDE</sequence>
<dbReference type="PANTHER" id="PTHR33232">
    <property type="entry name" value="PROTEIN SIEVE ELEMENT OCCLUSION B-LIKE"/>
    <property type="match status" value="1"/>
</dbReference>
<dbReference type="OrthoDB" id="967935at2759"/>
<evidence type="ECO:0000259" key="1">
    <source>
        <dbReference type="Pfam" id="PF14576"/>
    </source>
</evidence>
<reference evidence="3 4" key="1">
    <citation type="journal article" date="2012" name="Nature">
        <title>Repeated polyploidization of Gossypium genomes and the evolution of spinnable cotton fibres.</title>
        <authorList>
            <person name="Paterson A.H."/>
            <person name="Wendel J.F."/>
            <person name="Gundlach H."/>
            <person name="Guo H."/>
            <person name="Jenkins J."/>
            <person name="Jin D."/>
            <person name="Llewellyn D."/>
            <person name="Showmaker K.C."/>
            <person name="Shu S."/>
            <person name="Udall J."/>
            <person name="Yoo M.J."/>
            <person name="Byers R."/>
            <person name="Chen W."/>
            <person name="Doron-Faigenboim A."/>
            <person name="Duke M.V."/>
            <person name="Gong L."/>
            <person name="Grimwood J."/>
            <person name="Grover C."/>
            <person name="Grupp K."/>
            <person name="Hu G."/>
            <person name="Lee T.H."/>
            <person name="Li J."/>
            <person name="Lin L."/>
            <person name="Liu T."/>
            <person name="Marler B.S."/>
            <person name="Page J.T."/>
            <person name="Roberts A.W."/>
            <person name="Romanel E."/>
            <person name="Sanders W.S."/>
            <person name="Szadkowski E."/>
            <person name="Tan X."/>
            <person name="Tang H."/>
            <person name="Xu C."/>
            <person name="Wang J."/>
            <person name="Wang Z."/>
            <person name="Zhang D."/>
            <person name="Zhang L."/>
            <person name="Ashrafi H."/>
            <person name="Bedon F."/>
            <person name="Bowers J.E."/>
            <person name="Brubaker C.L."/>
            <person name="Chee P.W."/>
            <person name="Das S."/>
            <person name="Gingle A.R."/>
            <person name="Haigler C.H."/>
            <person name="Harker D."/>
            <person name="Hoffmann L.V."/>
            <person name="Hovav R."/>
            <person name="Jones D.C."/>
            <person name="Lemke C."/>
            <person name="Mansoor S."/>
            <person name="ur Rahman M."/>
            <person name="Rainville L.N."/>
            <person name="Rambani A."/>
            <person name="Reddy U.K."/>
            <person name="Rong J.K."/>
            <person name="Saranga Y."/>
            <person name="Scheffler B.E."/>
            <person name="Scheffler J.A."/>
            <person name="Stelly D.M."/>
            <person name="Triplett B.A."/>
            <person name="Van Deynze A."/>
            <person name="Vaslin M.F."/>
            <person name="Waghmare V.N."/>
            <person name="Walford S.A."/>
            <person name="Wright R.J."/>
            <person name="Zaki E.A."/>
            <person name="Zhang T."/>
            <person name="Dennis E.S."/>
            <person name="Mayer K.F."/>
            <person name="Peterson D.G."/>
            <person name="Rokhsar D.S."/>
            <person name="Wang X."/>
            <person name="Schmutz J."/>
        </authorList>
    </citation>
    <scope>NUCLEOTIDE SEQUENCE [LARGE SCALE GENOMIC DNA]</scope>
</reference>
<dbReference type="eggNOG" id="ENOG502QS6Q">
    <property type="taxonomic scope" value="Eukaryota"/>
</dbReference>
<dbReference type="OMA" id="FRWRFWT"/>
<dbReference type="EMBL" id="CM001743">
    <property type="protein sequence ID" value="KJB26821.1"/>
    <property type="molecule type" value="Genomic_DNA"/>
</dbReference>
<dbReference type="AlphaFoldDB" id="A0A0D2RAZ9"/>
<dbReference type="STRING" id="29730.A0A0D2RAZ9"/>
<evidence type="ECO:0000313" key="4">
    <source>
        <dbReference type="Proteomes" id="UP000032304"/>
    </source>
</evidence>